<dbReference type="EMBL" id="JBHSNM010000001">
    <property type="protein sequence ID" value="MFC5569111.1"/>
    <property type="molecule type" value="Genomic_DNA"/>
</dbReference>
<proteinExistence type="predicted"/>
<feature type="region of interest" description="Disordered" evidence="1">
    <location>
        <begin position="1"/>
        <end position="90"/>
    </location>
</feature>
<reference evidence="3" key="1">
    <citation type="journal article" date="2019" name="Int. J. Syst. Evol. Microbiol.">
        <title>The Global Catalogue of Microorganisms (GCM) 10K type strain sequencing project: providing services to taxonomists for standard genome sequencing and annotation.</title>
        <authorList>
            <consortium name="The Broad Institute Genomics Platform"/>
            <consortium name="The Broad Institute Genome Sequencing Center for Infectious Disease"/>
            <person name="Wu L."/>
            <person name="Ma J."/>
        </authorList>
    </citation>
    <scope>NUCLEOTIDE SEQUENCE [LARGE SCALE GENOMIC DNA]</scope>
    <source>
        <strain evidence="3">KACC 11407</strain>
    </source>
</reference>
<feature type="compositionally biased region" description="Low complexity" evidence="1">
    <location>
        <begin position="56"/>
        <end position="71"/>
    </location>
</feature>
<evidence type="ECO:0000256" key="1">
    <source>
        <dbReference type="SAM" id="MobiDB-lite"/>
    </source>
</evidence>
<name>A0ABW0SK95_9GAMM</name>
<gene>
    <name evidence="2" type="ORF">ACFPN1_03390</name>
</gene>
<dbReference type="Pfam" id="PF10685">
    <property type="entry name" value="KGG"/>
    <property type="match status" value="1"/>
</dbReference>
<sequence>MTHREPTSHRGRGFASMDAERQRAIASAGGRAAHRSGNAHEFSSEEARAAGRRGGLARSASRQSAQVLQLADGQGVVHVQDAAPPQATHH</sequence>
<protein>
    <submittedName>
        <fullName evidence="2">KGG domain-containing protein</fullName>
    </submittedName>
</protein>
<comment type="caution">
    <text evidence="2">The sequence shown here is derived from an EMBL/GenBank/DDBJ whole genome shotgun (WGS) entry which is preliminary data.</text>
</comment>
<evidence type="ECO:0000313" key="2">
    <source>
        <dbReference type="EMBL" id="MFC5569111.1"/>
    </source>
</evidence>
<keyword evidence="3" id="KW-1185">Reference proteome</keyword>
<accession>A0ABW0SK95</accession>
<organism evidence="2 3">
    <name type="scientific">Lysobacter yangpyeongensis</name>
    <dbReference type="NCBI Taxonomy" id="346182"/>
    <lineage>
        <taxon>Bacteria</taxon>
        <taxon>Pseudomonadati</taxon>
        <taxon>Pseudomonadota</taxon>
        <taxon>Gammaproteobacteria</taxon>
        <taxon>Lysobacterales</taxon>
        <taxon>Lysobacteraceae</taxon>
        <taxon>Lysobacter</taxon>
    </lineage>
</organism>
<feature type="compositionally biased region" description="Low complexity" evidence="1">
    <location>
        <begin position="24"/>
        <end position="40"/>
    </location>
</feature>
<dbReference type="InterPro" id="IPR019626">
    <property type="entry name" value="Stress-induced_KGG_rpt"/>
</dbReference>
<evidence type="ECO:0000313" key="3">
    <source>
        <dbReference type="Proteomes" id="UP001596036"/>
    </source>
</evidence>
<dbReference type="Proteomes" id="UP001596036">
    <property type="component" value="Unassembled WGS sequence"/>
</dbReference>
<dbReference type="RefSeq" id="WP_386752992.1">
    <property type="nucleotide sequence ID" value="NZ_JBHSNM010000001.1"/>
</dbReference>